<keyword evidence="1" id="KW-0547">Nucleotide-binding</keyword>
<dbReference type="InterPro" id="IPR036627">
    <property type="entry name" value="CobW-likC_sf"/>
</dbReference>
<gene>
    <name evidence="7" type="ORF">ACFSUE_03160</name>
</gene>
<protein>
    <submittedName>
        <fullName evidence="7">GTP-binding protein</fullName>
    </submittedName>
</protein>
<evidence type="ECO:0000256" key="1">
    <source>
        <dbReference type="ARBA" id="ARBA00022741"/>
    </source>
</evidence>
<dbReference type="Pfam" id="PF02492">
    <property type="entry name" value="cobW"/>
    <property type="match status" value="1"/>
</dbReference>
<reference evidence="8" key="1">
    <citation type="journal article" date="2019" name="Int. J. Syst. Evol. Microbiol.">
        <title>The Global Catalogue of Microorganisms (GCM) 10K type strain sequencing project: providing services to taxonomists for standard genome sequencing and annotation.</title>
        <authorList>
            <consortium name="The Broad Institute Genomics Platform"/>
            <consortium name="The Broad Institute Genome Sequencing Center for Infectious Disease"/>
            <person name="Wu L."/>
            <person name="Ma J."/>
        </authorList>
    </citation>
    <scope>NUCLEOTIDE SEQUENCE [LARGE SCALE GENOMIC DNA]</scope>
    <source>
        <strain evidence="8">TISTR 2466</strain>
    </source>
</reference>
<evidence type="ECO:0000259" key="6">
    <source>
        <dbReference type="SMART" id="SM00833"/>
    </source>
</evidence>
<evidence type="ECO:0000313" key="7">
    <source>
        <dbReference type="EMBL" id="MFD2692645.1"/>
    </source>
</evidence>
<dbReference type="SUPFAM" id="SSF52540">
    <property type="entry name" value="P-loop containing nucleoside triphosphate hydrolases"/>
    <property type="match status" value="1"/>
</dbReference>
<organism evidence="7 8">
    <name type="scientific">Sporolactobacillus shoreicorticis</name>
    <dbReference type="NCBI Taxonomy" id="1923877"/>
    <lineage>
        <taxon>Bacteria</taxon>
        <taxon>Bacillati</taxon>
        <taxon>Bacillota</taxon>
        <taxon>Bacilli</taxon>
        <taxon>Bacillales</taxon>
        <taxon>Sporolactobacillaceae</taxon>
        <taxon>Sporolactobacillus</taxon>
    </lineage>
</organism>
<dbReference type="InterPro" id="IPR011629">
    <property type="entry name" value="CobW-like_C"/>
</dbReference>
<name>A0ABW5S2B4_9BACL</name>
<accession>A0ABW5S2B4</accession>
<evidence type="ECO:0000256" key="5">
    <source>
        <dbReference type="ARBA" id="ARBA00049117"/>
    </source>
</evidence>
<dbReference type="Proteomes" id="UP001597399">
    <property type="component" value="Unassembled WGS sequence"/>
</dbReference>
<comment type="caution">
    <text evidence="7">The sequence shown here is derived from an EMBL/GenBank/DDBJ whole genome shotgun (WGS) entry which is preliminary data.</text>
</comment>
<dbReference type="InterPro" id="IPR051927">
    <property type="entry name" value="Zn_Chap_cDPG_Synth"/>
</dbReference>
<evidence type="ECO:0000256" key="4">
    <source>
        <dbReference type="ARBA" id="ARBA00034320"/>
    </source>
</evidence>
<sequence>MGSSFRKIPVTVLSGYLGAGKTTVLNHILANRDGLRVAVIVNDIGEINIDAALIDASDNYAPAVEKVVPLTNGCICCSLSGDLIEQIKALVREDRFDYILIEATGIGEPIPVAQTLSSDHADGPNLSSLCRLDTMVTVVDAYRVADCFQAGQGLISHDDHAHRENKDISDLLVEQIEFCDVLILNKCDLVDDATLNQIERILKTLQPDACIIRSVYGKVDPLQIMNTHRFNYDRAFESAGWFQALTHGDHEHHHSEAEEYGISTFVYQRRRPFHTGRLKRLLNNLPQECIRSKGIVWCASRNQTAVLFSQAGNCVSLKPITYWVAALPEEEQERILERHPESINEWDSEYGDRQTKIVFIGINLNAETMTADLDHCLLNPSEWTQSWDAFED</sequence>
<dbReference type="Pfam" id="PF07683">
    <property type="entry name" value="CobW_C"/>
    <property type="match status" value="1"/>
</dbReference>
<dbReference type="SMART" id="SM00833">
    <property type="entry name" value="CobW_C"/>
    <property type="match status" value="1"/>
</dbReference>
<evidence type="ECO:0000256" key="2">
    <source>
        <dbReference type="ARBA" id="ARBA00022801"/>
    </source>
</evidence>
<evidence type="ECO:0000256" key="3">
    <source>
        <dbReference type="ARBA" id="ARBA00023186"/>
    </source>
</evidence>
<keyword evidence="2" id="KW-0378">Hydrolase</keyword>
<dbReference type="Gene3D" id="3.40.50.300">
    <property type="entry name" value="P-loop containing nucleotide triphosphate hydrolases"/>
    <property type="match status" value="1"/>
</dbReference>
<proteinExistence type="inferred from homology"/>
<dbReference type="InterPro" id="IPR003495">
    <property type="entry name" value="CobW/HypB/UreG_nucleotide-bd"/>
</dbReference>
<dbReference type="EMBL" id="JBHUMQ010000006">
    <property type="protein sequence ID" value="MFD2692645.1"/>
    <property type="molecule type" value="Genomic_DNA"/>
</dbReference>
<dbReference type="CDD" id="cd03112">
    <property type="entry name" value="CobW-like"/>
    <property type="match status" value="1"/>
</dbReference>
<dbReference type="PANTHER" id="PTHR43603:SF3">
    <property type="entry name" value="ZINC CHAPERONE YCIC"/>
    <property type="match status" value="1"/>
</dbReference>
<comment type="similarity">
    <text evidence="4">Belongs to the SIMIBI class G3E GTPase family. ZNG1 subfamily.</text>
</comment>
<comment type="catalytic activity">
    <reaction evidence="5">
        <text>GTP + H2O = GDP + phosphate + H(+)</text>
        <dbReference type="Rhea" id="RHEA:19669"/>
        <dbReference type="ChEBI" id="CHEBI:15377"/>
        <dbReference type="ChEBI" id="CHEBI:15378"/>
        <dbReference type="ChEBI" id="CHEBI:37565"/>
        <dbReference type="ChEBI" id="CHEBI:43474"/>
        <dbReference type="ChEBI" id="CHEBI:58189"/>
    </reaction>
    <physiologicalReaction direction="left-to-right" evidence="5">
        <dbReference type="Rhea" id="RHEA:19670"/>
    </physiologicalReaction>
</comment>
<evidence type="ECO:0000313" key="8">
    <source>
        <dbReference type="Proteomes" id="UP001597399"/>
    </source>
</evidence>
<keyword evidence="8" id="KW-1185">Reference proteome</keyword>
<dbReference type="Gene3D" id="3.30.1220.10">
    <property type="entry name" value="CobW-like, C-terminal domain"/>
    <property type="match status" value="1"/>
</dbReference>
<dbReference type="InterPro" id="IPR027417">
    <property type="entry name" value="P-loop_NTPase"/>
</dbReference>
<feature type="domain" description="CobW C-terminal" evidence="6">
    <location>
        <begin position="262"/>
        <end position="377"/>
    </location>
</feature>
<dbReference type="PANTHER" id="PTHR43603">
    <property type="entry name" value="COBW DOMAIN-CONTAINING PROTEIN DDB_G0274527"/>
    <property type="match status" value="1"/>
</dbReference>
<dbReference type="RefSeq" id="WP_253064233.1">
    <property type="nucleotide sequence ID" value="NZ_JAMXWM010000028.1"/>
</dbReference>
<keyword evidence="3" id="KW-0143">Chaperone</keyword>